<feature type="region of interest" description="Disordered" evidence="1">
    <location>
        <begin position="1"/>
        <end position="24"/>
    </location>
</feature>
<dbReference type="AlphaFoldDB" id="A0AAD7RXM2"/>
<protein>
    <submittedName>
        <fullName evidence="2">Uncharacterized protein</fullName>
    </submittedName>
</protein>
<proteinExistence type="predicted"/>
<dbReference type="Proteomes" id="UP001221898">
    <property type="component" value="Unassembled WGS sequence"/>
</dbReference>
<evidence type="ECO:0000313" key="2">
    <source>
        <dbReference type="EMBL" id="KAJ8392060.1"/>
    </source>
</evidence>
<comment type="caution">
    <text evidence="2">The sequence shown here is derived from an EMBL/GenBank/DDBJ whole genome shotgun (WGS) entry which is preliminary data.</text>
</comment>
<keyword evidence="3" id="KW-1185">Reference proteome</keyword>
<accession>A0AAD7RXM2</accession>
<evidence type="ECO:0000256" key="1">
    <source>
        <dbReference type="SAM" id="MobiDB-lite"/>
    </source>
</evidence>
<sequence length="132" mass="13895">MRRHSNCRSEDLVNPGDPGVGSAGTAGMSMQLCARAPSETNLGPGLVLTSRVIRTHTPRHNCRPFDAEDQPARGTSTGPVNKALSGSNNTGSWRAGPSAPHATGPILNLWGFNQSRAAVGQVSTRRGLRRIA</sequence>
<name>A0AAD7RXM2_9TELE</name>
<organism evidence="2 3">
    <name type="scientific">Aldrovandia affinis</name>
    <dbReference type="NCBI Taxonomy" id="143900"/>
    <lineage>
        <taxon>Eukaryota</taxon>
        <taxon>Metazoa</taxon>
        <taxon>Chordata</taxon>
        <taxon>Craniata</taxon>
        <taxon>Vertebrata</taxon>
        <taxon>Euteleostomi</taxon>
        <taxon>Actinopterygii</taxon>
        <taxon>Neopterygii</taxon>
        <taxon>Teleostei</taxon>
        <taxon>Notacanthiformes</taxon>
        <taxon>Halosauridae</taxon>
        <taxon>Aldrovandia</taxon>
    </lineage>
</organism>
<feature type="region of interest" description="Disordered" evidence="1">
    <location>
        <begin position="58"/>
        <end position="100"/>
    </location>
</feature>
<gene>
    <name evidence="2" type="ORF">AAFF_G00078660</name>
</gene>
<dbReference type="EMBL" id="JAINUG010000149">
    <property type="protein sequence ID" value="KAJ8392060.1"/>
    <property type="molecule type" value="Genomic_DNA"/>
</dbReference>
<feature type="compositionally biased region" description="Polar residues" evidence="1">
    <location>
        <begin position="73"/>
        <end position="92"/>
    </location>
</feature>
<reference evidence="2" key="1">
    <citation type="journal article" date="2023" name="Science">
        <title>Genome structures resolve the early diversification of teleost fishes.</title>
        <authorList>
            <person name="Parey E."/>
            <person name="Louis A."/>
            <person name="Montfort J."/>
            <person name="Bouchez O."/>
            <person name="Roques C."/>
            <person name="Iampietro C."/>
            <person name="Lluch J."/>
            <person name="Castinel A."/>
            <person name="Donnadieu C."/>
            <person name="Desvignes T."/>
            <person name="Floi Bucao C."/>
            <person name="Jouanno E."/>
            <person name="Wen M."/>
            <person name="Mejri S."/>
            <person name="Dirks R."/>
            <person name="Jansen H."/>
            <person name="Henkel C."/>
            <person name="Chen W.J."/>
            <person name="Zahm M."/>
            <person name="Cabau C."/>
            <person name="Klopp C."/>
            <person name="Thompson A.W."/>
            <person name="Robinson-Rechavi M."/>
            <person name="Braasch I."/>
            <person name="Lecointre G."/>
            <person name="Bobe J."/>
            <person name="Postlethwait J.H."/>
            <person name="Berthelot C."/>
            <person name="Roest Crollius H."/>
            <person name="Guiguen Y."/>
        </authorList>
    </citation>
    <scope>NUCLEOTIDE SEQUENCE</scope>
    <source>
        <strain evidence="2">NC1722</strain>
    </source>
</reference>
<evidence type="ECO:0000313" key="3">
    <source>
        <dbReference type="Proteomes" id="UP001221898"/>
    </source>
</evidence>